<keyword evidence="5 8" id="KW-0408">Iron</keyword>
<dbReference type="InterPro" id="IPR058240">
    <property type="entry name" value="rSAM_sf"/>
</dbReference>
<dbReference type="InterPro" id="IPR017742">
    <property type="entry name" value="Deazaguanine_synth"/>
</dbReference>
<dbReference type="Pfam" id="PF04055">
    <property type="entry name" value="Radical_SAM"/>
    <property type="match status" value="1"/>
</dbReference>
<dbReference type="HAMAP" id="MF_00917">
    <property type="entry name" value="QueE"/>
    <property type="match status" value="1"/>
</dbReference>
<dbReference type="InterPro" id="IPR007197">
    <property type="entry name" value="rSAM"/>
</dbReference>
<evidence type="ECO:0000256" key="1">
    <source>
        <dbReference type="ARBA" id="ARBA00022485"/>
    </source>
</evidence>
<sequence length="242" mass="27564">MGNERIPVLEIFGPTVQGEGMVIGQKTMFVRTAGCDYRCAWCDSAFTWDGSASDDIRLMTAEEIVSELRSIGGRRFAHVTLSGGNPGLLKPLGGLIRLLHEQQIKVALETQGSRWQEWFIDVDELTLSPKPPSSQMATDWEVLDDMIERLRKNGSDYSLKVVVFDEADLQYALDTHQRYPDVPMYLQSGNASVTETDQEKLLEQLRSRYEWLIDQVMQSEQWKCVKVLPQLHAWVWGNKRGV</sequence>
<dbReference type="SUPFAM" id="SSF102114">
    <property type="entry name" value="Radical SAM enzymes"/>
    <property type="match status" value="1"/>
</dbReference>
<reference evidence="11" key="1">
    <citation type="journal article" date="2019" name="Int. J. Syst. Evol. Microbiol.">
        <title>The Global Catalogue of Microorganisms (GCM) 10K type strain sequencing project: providing services to taxonomists for standard genome sequencing and annotation.</title>
        <authorList>
            <consortium name="The Broad Institute Genomics Platform"/>
            <consortium name="The Broad Institute Genome Sequencing Center for Infectious Disease"/>
            <person name="Wu L."/>
            <person name="Ma J."/>
        </authorList>
    </citation>
    <scope>NUCLEOTIDE SEQUENCE [LARGE SCALE GENOMIC DNA]</scope>
    <source>
        <strain evidence="11">CCM 8749</strain>
    </source>
</reference>
<keyword evidence="4 8" id="KW-0460">Magnesium</keyword>
<dbReference type="PANTHER" id="PTHR42836">
    <property type="entry name" value="7-CARBOXY-7-DEAZAGUANINE SYNTHASE"/>
    <property type="match status" value="1"/>
</dbReference>
<feature type="binding site" evidence="8">
    <location>
        <position position="39"/>
    </location>
    <ligand>
        <name>[4Fe-4S] cluster</name>
        <dbReference type="ChEBI" id="CHEBI:49883"/>
        <note>4Fe-4S-S-AdoMet</note>
    </ligand>
</feature>
<comment type="function">
    <text evidence="8">Catalyzes the complex heterocyclic radical-mediated conversion of 6-carboxy-5,6,7,8-tetrahydropterin (CPH4) to 7-carboxy-7-deazaguanine (CDG), a step common to the biosynthetic pathways of all 7-deazapurine-containing compounds.</text>
</comment>
<comment type="pathway">
    <text evidence="8">Purine metabolism; 7-cyano-7-deazaguanine biosynthesis.</text>
</comment>
<evidence type="ECO:0000313" key="10">
    <source>
        <dbReference type="EMBL" id="MFC5985356.1"/>
    </source>
</evidence>
<feature type="binding site" evidence="8">
    <location>
        <position position="31"/>
    </location>
    <ligand>
        <name>substrate</name>
    </ligand>
</feature>
<comment type="cofactor">
    <cofactor evidence="8">
        <name>[4Fe-4S] cluster</name>
        <dbReference type="ChEBI" id="CHEBI:49883"/>
    </cofactor>
    <text evidence="8">Binds 1 [4Fe-4S] cluster. The cluster is coordinated with 3 cysteines and an exchangeable S-adenosyl-L-methionine.</text>
</comment>
<feature type="binding site" evidence="8">
    <location>
        <position position="84"/>
    </location>
    <ligand>
        <name>S-adenosyl-L-methionine</name>
        <dbReference type="ChEBI" id="CHEBI:59789"/>
    </ligand>
</feature>
<comment type="caution">
    <text evidence="10">The sequence shown here is derived from an EMBL/GenBank/DDBJ whole genome shotgun (WGS) entry which is preliminary data.</text>
</comment>
<accession>A0ABW1IJW9</accession>
<evidence type="ECO:0000256" key="8">
    <source>
        <dbReference type="HAMAP-Rule" id="MF_00917"/>
    </source>
</evidence>
<dbReference type="PIRSF" id="PIRSF000370">
    <property type="entry name" value="QueE"/>
    <property type="match status" value="1"/>
</dbReference>
<comment type="caution">
    <text evidence="8">Lacks conserved residue(s) required for the propagation of feature annotation.</text>
</comment>
<feature type="binding site" evidence="8">
    <location>
        <begin position="41"/>
        <end position="43"/>
    </location>
    <ligand>
        <name>S-adenosyl-L-methionine</name>
        <dbReference type="ChEBI" id="CHEBI:59789"/>
    </ligand>
</feature>
<protein>
    <recommendedName>
        <fullName evidence="8">7-carboxy-7-deazaguanine synthase</fullName>
        <shortName evidence="8">CDG synthase</shortName>
        <ecNumber evidence="8">4.3.99.3</ecNumber>
    </recommendedName>
    <alternativeName>
        <fullName evidence="8">Queuosine biosynthesis protein QueE</fullName>
    </alternativeName>
</protein>
<keyword evidence="3 8" id="KW-0479">Metal-binding</keyword>
<dbReference type="Proteomes" id="UP001596250">
    <property type="component" value="Unassembled WGS sequence"/>
</dbReference>
<feature type="binding site" evidence="8">
    <location>
        <position position="82"/>
    </location>
    <ligand>
        <name>substrate</name>
    </ligand>
</feature>
<evidence type="ECO:0000256" key="7">
    <source>
        <dbReference type="ARBA" id="ARBA00023239"/>
    </source>
</evidence>
<dbReference type="EC" id="4.3.99.3" evidence="8"/>
<dbReference type="InterPro" id="IPR013785">
    <property type="entry name" value="Aldolase_TIM"/>
</dbReference>
<dbReference type="NCBIfam" id="TIGR03365">
    <property type="entry name" value="Bsubt_queE"/>
    <property type="match status" value="1"/>
</dbReference>
<comment type="similarity">
    <text evidence="8">Belongs to the radical SAM superfamily. 7-carboxy-7-deazaguanine synthase family.</text>
</comment>
<name>A0ABW1IJW9_9BACL</name>
<feature type="binding site" evidence="8">
    <location>
        <begin position="128"/>
        <end position="130"/>
    </location>
    <ligand>
        <name>S-adenosyl-L-methionine</name>
        <dbReference type="ChEBI" id="CHEBI:59789"/>
    </ligand>
</feature>
<dbReference type="GO" id="GO:0016829">
    <property type="term" value="F:lyase activity"/>
    <property type="evidence" value="ECO:0007669"/>
    <property type="project" value="UniProtKB-KW"/>
</dbReference>
<feature type="domain" description="Radical SAM core" evidence="9">
    <location>
        <begin position="22"/>
        <end position="238"/>
    </location>
</feature>
<feature type="binding site" evidence="8">
    <location>
        <position position="44"/>
    </location>
    <ligand>
        <name>Mg(2+)</name>
        <dbReference type="ChEBI" id="CHEBI:18420"/>
    </ligand>
</feature>
<dbReference type="EMBL" id="JBHSQV010000013">
    <property type="protein sequence ID" value="MFC5985356.1"/>
    <property type="molecule type" value="Genomic_DNA"/>
</dbReference>
<evidence type="ECO:0000256" key="5">
    <source>
        <dbReference type="ARBA" id="ARBA00023004"/>
    </source>
</evidence>
<evidence type="ECO:0000256" key="2">
    <source>
        <dbReference type="ARBA" id="ARBA00022691"/>
    </source>
</evidence>
<evidence type="ECO:0000256" key="6">
    <source>
        <dbReference type="ARBA" id="ARBA00023014"/>
    </source>
</evidence>
<dbReference type="Gene3D" id="3.20.20.70">
    <property type="entry name" value="Aldolase class I"/>
    <property type="match status" value="1"/>
</dbReference>
<evidence type="ECO:0000259" key="9">
    <source>
        <dbReference type="PROSITE" id="PS51918"/>
    </source>
</evidence>
<keyword evidence="8" id="KW-0671">Queuosine biosynthesis</keyword>
<comment type="cofactor">
    <cofactor evidence="8">
        <name>Mg(2+)</name>
        <dbReference type="ChEBI" id="CHEBI:18420"/>
    </cofactor>
</comment>
<evidence type="ECO:0000256" key="4">
    <source>
        <dbReference type="ARBA" id="ARBA00022842"/>
    </source>
</evidence>
<feature type="binding site" evidence="8">
    <location>
        <begin position="16"/>
        <end position="18"/>
    </location>
    <ligand>
        <name>substrate</name>
    </ligand>
</feature>
<feature type="binding site" evidence="8">
    <location>
        <position position="35"/>
    </location>
    <ligand>
        <name>[4Fe-4S] cluster</name>
        <dbReference type="ChEBI" id="CHEBI:49883"/>
        <note>4Fe-4S-S-AdoMet</note>
    </ligand>
</feature>
<dbReference type="RefSeq" id="WP_379892113.1">
    <property type="nucleotide sequence ID" value="NZ_CBCSCT010000022.1"/>
</dbReference>
<evidence type="ECO:0000256" key="3">
    <source>
        <dbReference type="ARBA" id="ARBA00022723"/>
    </source>
</evidence>
<gene>
    <name evidence="8 10" type="primary">queE</name>
    <name evidence="10" type="ORF">ACFPXP_02620</name>
</gene>
<organism evidence="10 11">
    <name type="scientific">Marinicrinis lubricantis</name>
    <dbReference type="NCBI Taxonomy" id="2086470"/>
    <lineage>
        <taxon>Bacteria</taxon>
        <taxon>Bacillati</taxon>
        <taxon>Bacillota</taxon>
        <taxon>Bacilli</taxon>
        <taxon>Bacillales</taxon>
        <taxon>Paenibacillaceae</taxon>
    </lineage>
</organism>
<keyword evidence="7 8" id="KW-0456">Lyase</keyword>
<proteinExistence type="inferred from homology"/>
<dbReference type="SFLD" id="SFLDF00300">
    <property type="entry name" value="7-carboxy-7-deazaguanine_synth"/>
    <property type="match status" value="1"/>
</dbReference>
<dbReference type="SFLD" id="SFLDS00029">
    <property type="entry name" value="Radical_SAM"/>
    <property type="match status" value="1"/>
</dbReference>
<comment type="catalytic activity">
    <reaction evidence="8">
        <text>6-carboxy-5,6,7,8-tetrahydropterin + H(+) = 7-carboxy-7-carbaguanine + NH4(+)</text>
        <dbReference type="Rhea" id="RHEA:27974"/>
        <dbReference type="ChEBI" id="CHEBI:15378"/>
        <dbReference type="ChEBI" id="CHEBI:28938"/>
        <dbReference type="ChEBI" id="CHEBI:61032"/>
        <dbReference type="ChEBI" id="CHEBI:61036"/>
        <dbReference type="EC" id="4.3.99.3"/>
    </reaction>
</comment>
<evidence type="ECO:0000313" key="11">
    <source>
        <dbReference type="Proteomes" id="UP001596250"/>
    </source>
</evidence>
<comment type="cofactor">
    <cofactor evidence="8">
        <name>S-adenosyl-L-methionine</name>
        <dbReference type="ChEBI" id="CHEBI:59789"/>
    </cofactor>
    <text evidence="8">Binds 1 S-adenosyl-L-methionine per subunit.</text>
</comment>
<keyword evidence="11" id="KW-1185">Reference proteome</keyword>
<dbReference type="InterPro" id="IPR024924">
    <property type="entry name" value="7-CO-7-deazaguanine_synth-like"/>
</dbReference>
<dbReference type="PANTHER" id="PTHR42836:SF1">
    <property type="entry name" value="7-CARBOXY-7-DEAZAGUANINE SYNTHASE"/>
    <property type="match status" value="1"/>
</dbReference>
<keyword evidence="6 8" id="KW-0411">Iron-sulfur</keyword>
<feature type="binding site" evidence="8">
    <location>
        <position position="42"/>
    </location>
    <ligand>
        <name>[4Fe-4S] cluster</name>
        <dbReference type="ChEBI" id="CHEBI:49883"/>
        <note>4Fe-4S-S-AdoMet</note>
    </ligand>
</feature>
<keyword evidence="2 8" id="KW-0949">S-adenosyl-L-methionine</keyword>
<dbReference type="PROSITE" id="PS51918">
    <property type="entry name" value="RADICAL_SAM"/>
    <property type="match status" value="1"/>
</dbReference>
<comment type="subunit">
    <text evidence="8">Homodimer.</text>
</comment>
<keyword evidence="1 8" id="KW-0004">4Fe-4S</keyword>